<feature type="compositionally biased region" description="Polar residues" evidence="3">
    <location>
        <begin position="353"/>
        <end position="366"/>
    </location>
</feature>
<feature type="compositionally biased region" description="Basic and acidic residues" evidence="3">
    <location>
        <begin position="231"/>
        <end position="271"/>
    </location>
</feature>
<feature type="region of interest" description="Disordered" evidence="3">
    <location>
        <begin position="181"/>
        <end position="201"/>
    </location>
</feature>
<feature type="compositionally biased region" description="Basic and acidic residues" evidence="3">
    <location>
        <begin position="181"/>
        <end position="196"/>
    </location>
</feature>
<evidence type="ECO:0000313" key="5">
    <source>
        <dbReference type="EMBL" id="CAI2367288.1"/>
    </source>
</evidence>
<evidence type="ECO:0000256" key="2">
    <source>
        <dbReference type="ARBA" id="ARBA00023242"/>
    </source>
</evidence>
<dbReference type="PANTHER" id="PTHR45625">
    <property type="entry name" value="PEPTIDYL-PROLYL CIS-TRANS ISOMERASE-RELATED"/>
    <property type="match status" value="1"/>
</dbReference>
<organism evidence="5 6">
    <name type="scientific">Euplotes crassus</name>
    <dbReference type="NCBI Taxonomy" id="5936"/>
    <lineage>
        <taxon>Eukaryota</taxon>
        <taxon>Sar</taxon>
        <taxon>Alveolata</taxon>
        <taxon>Ciliophora</taxon>
        <taxon>Intramacronucleata</taxon>
        <taxon>Spirotrichea</taxon>
        <taxon>Hypotrichia</taxon>
        <taxon>Euplotida</taxon>
        <taxon>Euplotidae</taxon>
        <taxon>Moneuplotes</taxon>
    </lineage>
</organism>
<evidence type="ECO:0000256" key="1">
    <source>
        <dbReference type="ARBA" id="ARBA00004123"/>
    </source>
</evidence>
<dbReference type="InterPro" id="IPR029000">
    <property type="entry name" value="Cyclophilin-like_dom_sf"/>
</dbReference>
<protein>
    <recommendedName>
        <fullName evidence="4">PPIase cyclophilin-type domain-containing protein</fullName>
    </recommendedName>
</protein>
<dbReference type="InterPro" id="IPR044666">
    <property type="entry name" value="Cyclophilin_A-like"/>
</dbReference>
<evidence type="ECO:0000259" key="4">
    <source>
        <dbReference type="PROSITE" id="PS50072"/>
    </source>
</evidence>
<dbReference type="Gene3D" id="2.40.100.10">
    <property type="entry name" value="Cyclophilin-like"/>
    <property type="match status" value="1"/>
</dbReference>
<comment type="caution">
    <text evidence="5">The sequence shown here is derived from an EMBL/GenBank/DDBJ whole genome shotgun (WGS) entry which is preliminary data.</text>
</comment>
<dbReference type="InterPro" id="IPR020892">
    <property type="entry name" value="Cyclophilin-type_PPIase_CS"/>
</dbReference>
<dbReference type="InterPro" id="IPR002130">
    <property type="entry name" value="Cyclophilin-type_PPIase_dom"/>
</dbReference>
<evidence type="ECO:0000313" key="6">
    <source>
        <dbReference type="Proteomes" id="UP001295684"/>
    </source>
</evidence>
<dbReference type="GO" id="GO:0003755">
    <property type="term" value="F:peptidyl-prolyl cis-trans isomerase activity"/>
    <property type="evidence" value="ECO:0007669"/>
    <property type="project" value="InterPro"/>
</dbReference>
<dbReference type="SUPFAM" id="SSF50891">
    <property type="entry name" value="Cyclophilin-like"/>
    <property type="match status" value="1"/>
</dbReference>
<accession>A0AAD1XCZ8</accession>
<dbReference type="PROSITE" id="PS00170">
    <property type="entry name" value="CSA_PPIASE_1"/>
    <property type="match status" value="1"/>
</dbReference>
<feature type="domain" description="PPIase cyclophilin-type" evidence="4">
    <location>
        <begin position="22"/>
        <end position="159"/>
    </location>
</feature>
<keyword evidence="6" id="KW-1185">Reference proteome</keyword>
<comment type="subcellular location">
    <subcellularLocation>
        <location evidence="1">Nucleus</location>
    </subcellularLocation>
</comment>
<proteinExistence type="predicted"/>
<dbReference type="AlphaFoldDB" id="A0AAD1XCZ8"/>
<dbReference type="GO" id="GO:0006457">
    <property type="term" value="P:protein folding"/>
    <property type="evidence" value="ECO:0007669"/>
    <property type="project" value="InterPro"/>
</dbReference>
<dbReference type="EMBL" id="CAMPGE010008388">
    <property type="protein sequence ID" value="CAI2367288.1"/>
    <property type="molecule type" value="Genomic_DNA"/>
</dbReference>
<dbReference type="Proteomes" id="UP001295684">
    <property type="component" value="Unassembled WGS sequence"/>
</dbReference>
<dbReference type="PANTHER" id="PTHR45625:SF6">
    <property type="entry name" value="SPLICEOSOME-ASSOCIATED PROTEIN CWC27 HOMOLOG"/>
    <property type="match status" value="1"/>
</dbReference>
<feature type="compositionally biased region" description="Low complexity" evidence="3">
    <location>
        <begin position="317"/>
        <end position="335"/>
    </location>
</feature>
<keyword evidence="2" id="KW-0539">Nucleus</keyword>
<evidence type="ECO:0000256" key="3">
    <source>
        <dbReference type="SAM" id="MobiDB-lite"/>
    </source>
</evidence>
<reference evidence="5" key="1">
    <citation type="submission" date="2023-07" db="EMBL/GenBank/DDBJ databases">
        <authorList>
            <consortium name="AG Swart"/>
            <person name="Singh M."/>
            <person name="Singh A."/>
            <person name="Seah K."/>
            <person name="Emmerich C."/>
        </authorList>
    </citation>
    <scope>NUCLEOTIDE SEQUENCE</scope>
    <source>
        <strain evidence="5">DP1</strain>
    </source>
</reference>
<dbReference type="GO" id="GO:0071013">
    <property type="term" value="C:catalytic step 2 spliceosome"/>
    <property type="evidence" value="ECO:0007669"/>
    <property type="project" value="TreeGrafter"/>
</dbReference>
<name>A0AAD1XCZ8_EUPCR</name>
<feature type="region of interest" description="Disordered" evidence="3">
    <location>
        <begin position="226"/>
        <end position="368"/>
    </location>
</feature>
<gene>
    <name evidence="5" type="ORF">ECRASSUSDP1_LOCUS8569</name>
</gene>
<dbReference type="PROSITE" id="PS50072">
    <property type="entry name" value="CSA_PPIASE_2"/>
    <property type="match status" value="1"/>
</dbReference>
<dbReference type="Pfam" id="PF00160">
    <property type="entry name" value="Pro_isomerase"/>
    <property type="match status" value="1"/>
</dbReference>
<dbReference type="PRINTS" id="PR00153">
    <property type="entry name" value="CSAPPISMRASE"/>
</dbReference>
<sequence length="434" mass="49288">MEEPPVIEPPTSAKVIITTTHGELEVELWTREAPITCRNFIQKCAEGYYNSCIFHRIIKDFMIQTGDPTGTGKGGESIFKHPFKDEFHKSLRFSHRGRVAMANTGKPDDNGSQFFITLNECGWLDEKHTIFGKITGNTIYNAIALGNLETGEHDRPLDPAPKILSTEITVNPFKDIKIAKPVPKEASKEAPKEPKKGAKISLNKGIKNKNLVSFDDDEEEVVFKSSRKVKSSHEVLNDPKLSKKNVIDPEKLKQERAKREKMEKRKEEFKKKREAKKHSKDDDDDDILLIFKNKRKRLEKLKNNDPTKKKKTKEHNSSSSSSGSDSESASDSKNSQGKSNSNALHFRKDKIGSNLNPKAGDNSNLTPLELQRIKYLKNKKIIKNREESTLAKLAKFTNKLKSQDTKEDPENWMNHKLKCSIDSARAYDTTNKNK</sequence>